<dbReference type="Proteomes" id="UP000029707">
    <property type="component" value="Unassembled WGS sequence"/>
</dbReference>
<sequence>MHTYNTPSNLKVALLQQSYTGDRQSMIEKSATMIAQAKKGGAQLVCLQELHTREYFCQSENPHFFDYAADFNKDIAYFSALAKKHNIVLLTSLFERRTAGLYHNTAVVFESNGDIAGKYRKMHIPDDPQFYEKFYFTPGDLGFEPIQTSVGKLGVLICWDQWYPEAARIMALKGAQMLIYPTAIGWFDEDEAQEKQYQKDAWIAVQRGHSVANGLPTMAINRVGFESDSSKVGNGIRFWGGSFVFGAQGELIAEASEDKEEILFADIDLARSEEVRRMWPFLRDRRIESYKPILKRFCL</sequence>
<evidence type="ECO:0000313" key="3">
    <source>
        <dbReference type="EMBL" id="TLE00128.1"/>
    </source>
</evidence>
<dbReference type="GeneID" id="82320776"/>
<accession>A0A4U8TMS5</accession>
<dbReference type="PANTHER" id="PTHR43674:SF2">
    <property type="entry name" value="BETA-UREIDOPROPIONASE"/>
    <property type="match status" value="1"/>
</dbReference>
<dbReference type="CDD" id="cd07573">
    <property type="entry name" value="CPA"/>
    <property type="match status" value="1"/>
</dbReference>
<name>A0A4U8TMS5_9HELI</name>
<dbReference type="Gene3D" id="3.60.110.10">
    <property type="entry name" value="Carbon-nitrogen hydrolase"/>
    <property type="match status" value="1"/>
</dbReference>
<reference evidence="3 4" key="1">
    <citation type="journal article" date="2014" name="Genome Announc.">
        <title>Draft genome sequences of eight enterohepatic helicobacter species isolated from both laboratory and wild rodents.</title>
        <authorList>
            <person name="Sheh A."/>
            <person name="Shen Z."/>
            <person name="Fox J.G."/>
        </authorList>
    </citation>
    <scope>NUCLEOTIDE SEQUENCE [LARGE SCALE GENOMIC DNA]</scope>
    <source>
        <strain evidence="3 4">MIT 01-6451</strain>
    </source>
</reference>
<dbReference type="PROSITE" id="PS50263">
    <property type="entry name" value="CN_HYDROLASE"/>
    <property type="match status" value="1"/>
</dbReference>
<protein>
    <submittedName>
        <fullName evidence="3">Carbon-nitrogen hydrolase</fullName>
    </submittedName>
</protein>
<dbReference type="OrthoDB" id="9811121at2"/>
<dbReference type="Pfam" id="PF00795">
    <property type="entry name" value="CN_hydrolase"/>
    <property type="match status" value="1"/>
</dbReference>
<organism evidence="3 4">
    <name type="scientific">Helicobacter japonicus</name>
    <dbReference type="NCBI Taxonomy" id="425400"/>
    <lineage>
        <taxon>Bacteria</taxon>
        <taxon>Pseudomonadati</taxon>
        <taxon>Campylobacterota</taxon>
        <taxon>Epsilonproteobacteria</taxon>
        <taxon>Campylobacterales</taxon>
        <taxon>Helicobacteraceae</taxon>
        <taxon>Helicobacter</taxon>
    </lineage>
</organism>
<dbReference type="InterPro" id="IPR050345">
    <property type="entry name" value="Aliph_Amidase/BUP"/>
</dbReference>
<evidence type="ECO:0000256" key="1">
    <source>
        <dbReference type="ARBA" id="ARBA00022801"/>
    </source>
</evidence>
<proteinExistence type="predicted"/>
<dbReference type="RefSeq" id="WP_034362261.1">
    <property type="nucleotide sequence ID" value="NZ_CAJUDB010000014.1"/>
</dbReference>
<comment type="caution">
    <text evidence="3">The sequence shown here is derived from an EMBL/GenBank/DDBJ whole genome shotgun (WGS) entry which is preliminary data.</text>
</comment>
<dbReference type="InterPro" id="IPR003010">
    <property type="entry name" value="C-N_Hydrolase"/>
</dbReference>
<evidence type="ECO:0000259" key="2">
    <source>
        <dbReference type="PROSITE" id="PS50263"/>
    </source>
</evidence>
<dbReference type="FunFam" id="3.60.110.10:FF:000010">
    <property type="entry name" value="Carbon-nitrogen hydrolase"/>
    <property type="match status" value="1"/>
</dbReference>
<dbReference type="GO" id="GO:0033388">
    <property type="term" value="P:putrescine biosynthetic process from arginine"/>
    <property type="evidence" value="ECO:0007669"/>
    <property type="project" value="TreeGrafter"/>
</dbReference>
<dbReference type="PANTHER" id="PTHR43674">
    <property type="entry name" value="NITRILASE C965.09-RELATED"/>
    <property type="match status" value="1"/>
</dbReference>
<dbReference type="AlphaFoldDB" id="A0A4U8TMS5"/>
<gene>
    <name evidence="3" type="ORF">LS65_008575</name>
</gene>
<keyword evidence="4" id="KW-1185">Reference proteome</keyword>
<evidence type="ECO:0000313" key="4">
    <source>
        <dbReference type="Proteomes" id="UP000029707"/>
    </source>
</evidence>
<dbReference type="STRING" id="425400.LS65_05680"/>
<dbReference type="EMBL" id="JRMQ02000014">
    <property type="protein sequence ID" value="TLE00128.1"/>
    <property type="molecule type" value="Genomic_DNA"/>
</dbReference>
<dbReference type="SUPFAM" id="SSF56317">
    <property type="entry name" value="Carbon-nitrogen hydrolase"/>
    <property type="match status" value="1"/>
</dbReference>
<dbReference type="InterPro" id="IPR036526">
    <property type="entry name" value="C-N_Hydrolase_sf"/>
</dbReference>
<feature type="domain" description="CN hydrolase" evidence="2">
    <location>
        <begin position="10"/>
        <end position="269"/>
    </location>
</feature>
<keyword evidence="1 3" id="KW-0378">Hydrolase</keyword>
<dbReference type="GO" id="GO:0050126">
    <property type="term" value="F:N-carbamoylputrescine amidase activity"/>
    <property type="evidence" value="ECO:0007669"/>
    <property type="project" value="TreeGrafter"/>
</dbReference>